<dbReference type="Proteomes" id="UP000596742">
    <property type="component" value="Unassembled WGS sequence"/>
</dbReference>
<protein>
    <submittedName>
        <fullName evidence="2">Uncharacterized protein</fullName>
    </submittedName>
</protein>
<feature type="compositionally biased region" description="Acidic residues" evidence="1">
    <location>
        <begin position="1011"/>
        <end position="1037"/>
    </location>
</feature>
<sequence>MSDSSKIEQGLRTHVSCVNRDLFAYKVNKNDLFKKINQRALCGSMAILSSHNNNVMYIPMHLMYPSLLKKTLYFPSHKPSSKNSKEKFYDCEPLASYAVVVSNTNLKAEINTTYRKVYHDETIKQDGVDTPFPMEDMTLLMDKFDKSDQNNCSDSPDEKAFRSEYIDIDNTGQDDNNKYLEDILQDDEAFVVYLTEAKLFKHGMNEEFQPFVFRDAIQLTETDSHIPNTIATQMYGCGEDYGEKPFVLKSSAAILQDMIEFISISLCLADTFEDLFDFCKHMYSIKSKKVNYEDASPDKDNANQINGVKIAIGLRMIQEYTADLTNSASVNSSYFTGNNPLSIHKLYLNMLMGDKTGMNCVFPKSINIGNKSHCKYEKFAASAFQGLKNFTLHSSKTYTLFALSLMFLMMKKTNKQKYMLMVMVTCKRCNSIYCCNRLCNRYNLESAQKDSSGKDNTVTDGFANLATTEFNGPECFVGNASAAAEGDNEMERSVAPGFIHAAELTAQQFGSFSLTGTKESNHIEQMLNKISALMTYIDTEQHGIPLVNRNSKSTKLETEMKEPIKPCVGYLGTCFMGIRKSSTLRLMSLLAMVNDKDILFSQYDNYKCMVTGFLHGSYLNMMPNIGKPILTEKLVIVSEKNQMGEILIASGQTMFTETRINPCALKASNKVKSVSSYFSTNSGPEQLSYGSISQEVTQMADLLLLKIVLPNLLQGSPNVKKSKLTRLKLECKRDKIQTFLALHPCFATVLSQIDNNNLSITSWDSFVDVFIAHYLLNKYGYQPYETKRNWGSGGDDVKESVPGKHKLLSLVKMCDDGSSIDFQARFIDKDLFTAAVLLSSTRVTLGYFLSKKNSSIIYYFKNAESTSKSCTGITDMFIYATSIHTAFVTILKDPYVTVKAFELPTWINEMISLSPEQQLKSINTNASKIYDAIVQAMGFGNEEGEESTQFLKSTHTEQLVKSLDKNKIILSNECVLAAINNVIDNFKHNNTLYLASYDALMVQLSNNMEQDDVEDLDDNSEEEENEEEETDEEDEGADEGKKRKRKSGKNDERSKKIKADDGFSDV</sequence>
<name>A0A8B6BKV1_MYTGA</name>
<accession>A0A8B6BKV1</accession>
<feature type="compositionally biased region" description="Basic and acidic residues" evidence="1">
    <location>
        <begin position="1048"/>
        <end position="1066"/>
    </location>
</feature>
<evidence type="ECO:0000256" key="1">
    <source>
        <dbReference type="SAM" id="MobiDB-lite"/>
    </source>
</evidence>
<dbReference type="EMBL" id="UYJE01000226">
    <property type="protein sequence ID" value="VDH91407.1"/>
    <property type="molecule type" value="Genomic_DNA"/>
</dbReference>
<gene>
    <name evidence="2" type="ORF">MGAL_10B005276</name>
</gene>
<reference evidence="2" key="1">
    <citation type="submission" date="2018-11" db="EMBL/GenBank/DDBJ databases">
        <authorList>
            <person name="Alioto T."/>
            <person name="Alioto T."/>
        </authorList>
    </citation>
    <scope>NUCLEOTIDE SEQUENCE</scope>
</reference>
<proteinExistence type="predicted"/>
<organism evidence="2 3">
    <name type="scientific">Mytilus galloprovincialis</name>
    <name type="common">Mediterranean mussel</name>
    <dbReference type="NCBI Taxonomy" id="29158"/>
    <lineage>
        <taxon>Eukaryota</taxon>
        <taxon>Metazoa</taxon>
        <taxon>Spiralia</taxon>
        <taxon>Lophotrochozoa</taxon>
        <taxon>Mollusca</taxon>
        <taxon>Bivalvia</taxon>
        <taxon>Autobranchia</taxon>
        <taxon>Pteriomorphia</taxon>
        <taxon>Mytilida</taxon>
        <taxon>Mytiloidea</taxon>
        <taxon>Mytilidae</taxon>
        <taxon>Mytilinae</taxon>
        <taxon>Mytilus</taxon>
    </lineage>
</organism>
<evidence type="ECO:0000313" key="3">
    <source>
        <dbReference type="Proteomes" id="UP000596742"/>
    </source>
</evidence>
<dbReference type="AlphaFoldDB" id="A0A8B6BKV1"/>
<comment type="caution">
    <text evidence="2">The sequence shown here is derived from an EMBL/GenBank/DDBJ whole genome shotgun (WGS) entry which is preliminary data.</text>
</comment>
<keyword evidence="3" id="KW-1185">Reference proteome</keyword>
<feature type="region of interest" description="Disordered" evidence="1">
    <location>
        <begin position="1011"/>
        <end position="1066"/>
    </location>
</feature>
<evidence type="ECO:0000313" key="2">
    <source>
        <dbReference type="EMBL" id="VDH91407.1"/>
    </source>
</evidence>